<sequence>QAEKRKLIEERRREKEEARQKAAMEKATARKIAKESLELIEDDRLELMELAASRKCLPSILSLDYDTLENLESFRESLREFPPKSVQLKMPFAVKPWLDSDKNVGNLLMVWKFLVTFADVLGLWPFNLDEFVQAFHDYDSRLLGEIHIAVLKIIVKDIEDVLRTPSGGPGTNQYSAINPEGGHPHIVEGAYEWGFDIRNWQKHLNPLTWPEILRQFALSAGLGPLMKKKVAERVSLNEIDEAKGCEEIVSTLRNGSAVENAVAIMQEKGLSIHRKSKHRLTPGTVKFAAYHVLALEGSRGLNVIELADKIQKSGLRDLTSSRTPEASISVALSRDPILFERTAPSTYCVRPAFRKDPSDAESIISAAKEKIQGYANGFLAGQNADEEERDDDSDSDVAEGVAEVDALAISLNAEKSGGSNKHTVPSVNQKDKLPVDSDRHDGTGVEIDESRSGESWVLGLTEGEYSDLSVEERLNALVALVGIANEGNSIRVILEERMDASNSIKKQIWAEAQLDKRRMREEIAPPKFNDRCNAAADGGGQSPFVTEDRIYDPSTSASRKDDSSVAVDSFYASIDNLAQDTFAGRDAAAVPGQQSGNMTERSRLRLKSYISHLAEEMYVYRSLPLGLDRRRNRYWQFVSSGSCLDPGSGRIFVESTDGKWRLIDSEEAFDSLLASLDTRGIRESHLHVMLQKIDRCFKECIQRNSDNRRSRKREAVKVNSGDRSGTVFGGSSSDTSEPSSSFRIDVGRNETELKNFYRRHEDLQHWIVKECFNSSALRAMAYEEKKRCPPLSKFCDVCLTNCEETKGACPLCDRINDPPSKAGDFPVRFGYEDSLRDEADRFMSNSPPLRIRLIESILTILEATVPFKALHPSWTEECRKTWGFELRKSSSAENLLQMVTRFEGAVKRDHISADFETTEELLSSCDKSNRPASVSHLPWMPKSTAAVALRLLELDGCLYYDRSRKPDSLDENEMEATTTPP</sequence>
<feature type="non-terminal residue" evidence="7">
    <location>
        <position position="1"/>
    </location>
</feature>
<dbReference type="PANTHER" id="PTHR36968:SF13">
    <property type="entry name" value="HOMEOBOX-DDT DOMAIN PROTEIN RLT1"/>
    <property type="match status" value="1"/>
</dbReference>
<accession>S8C6Z2</accession>
<evidence type="ECO:0000256" key="3">
    <source>
        <dbReference type="ARBA" id="ARBA00023242"/>
    </source>
</evidence>
<feature type="region of interest" description="Disordered" evidence="4">
    <location>
        <begin position="529"/>
        <end position="561"/>
    </location>
</feature>
<keyword evidence="3" id="KW-0539">Nucleus</keyword>
<feature type="compositionally biased region" description="Basic and acidic residues" evidence="4">
    <location>
        <begin position="429"/>
        <end position="451"/>
    </location>
</feature>
<dbReference type="PROSITE" id="PS50827">
    <property type="entry name" value="DDT"/>
    <property type="match status" value="1"/>
</dbReference>
<evidence type="ECO:0000313" key="8">
    <source>
        <dbReference type="Proteomes" id="UP000015453"/>
    </source>
</evidence>
<feature type="domain" description="DDT" evidence="5">
    <location>
        <begin position="101"/>
        <end position="160"/>
    </location>
</feature>
<dbReference type="PANTHER" id="PTHR36968">
    <property type="entry name" value="HOMEOBOX-DDT DOMAIN PROTEIN RLT2"/>
    <property type="match status" value="1"/>
</dbReference>
<comment type="subcellular location">
    <subcellularLocation>
        <location evidence="1">Nucleus</location>
    </subcellularLocation>
</comment>
<dbReference type="EMBL" id="AUSU01006064">
    <property type="protein sequence ID" value="EPS62549.1"/>
    <property type="molecule type" value="Genomic_DNA"/>
</dbReference>
<evidence type="ECO:0000259" key="6">
    <source>
        <dbReference type="PROSITE" id="PS51913"/>
    </source>
</evidence>
<name>S8C6Z2_9LAMI</name>
<reference evidence="7 8" key="1">
    <citation type="journal article" date="2013" name="BMC Genomics">
        <title>The miniature genome of a carnivorous plant Genlisea aurea contains a low number of genes and short non-coding sequences.</title>
        <authorList>
            <person name="Leushkin E.V."/>
            <person name="Sutormin R.A."/>
            <person name="Nabieva E.R."/>
            <person name="Penin A.A."/>
            <person name="Kondrashov A.S."/>
            <person name="Logacheva M.D."/>
        </authorList>
    </citation>
    <scope>NUCLEOTIDE SEQUENCE [LARGE SCALE GENOMIC DNA]</scope>
</reference>
<gene>
    <name evidence="7" type="ORF">M569_12241</name>
</gene>
<dbReference type="Pfam" id="PF05066">
    <property type="entry name" value="HARE-HTH"/>
    <property type="match status" value="1"/>
</dbReference>
<proteinExistence type="predicted"/>
<keyword evidence="8" id="KW-1185">Reference proteome</keyword>
<keyword evidence="2" id="KW-0804">Transcription</keyword>
<evidence type="ECO:0000313" key="7">
    <source>
        <dbReference type="EMBL" id="EPS62549.1"/>
    </source>
</evidence>
<feature type="region of interest" description="Disordered" evidence="4">
    <location>
        <begin position="1"/>
        <end position="20"/>
    </location>
</feature>
<dbReference type="GO" id="GO:0006357">
    <property type="term" value="P:regulation of transcription by RNA polymerase II"/>
    <property type="evidence" value="ECO:0007669"/>
    <property type="project" value="InterPro"/>
</dbReference>
<comment type="caution">
    <text evidence="7">The sequence shown here is derived from an EMBL/GenBank/DDBJ whole genome shotgun (WGS) entry which is preliminary data.</text>
</comment>
<dbReference type="InterPro" id="IPR028942">
    <property type="entry name" value="WHIM1_dom"/>
</dbReference>
<dbReference type="InterPro" id="IPR007759">
    <property type="entry name" value="Asxl_HARE-HTH"/>
</dbReference>
<evidence type="ECO:0000256" key="2">
    <source>
        <dbReference type="ARBA" id="ARBA00023163"/>
    </source>
</evidence>
<dbReference type="GO" id="GO:0005634">
    <property type="term" value="C:nucleus"/>
    <property type="evidence" value="ECO:0007669"/>
    <property type="project" value="UniProtKB-SubCell"/>
</dbReference>
<feature type="compositionally biased region" description="Polar residues" evidence="4">
    <location>
        <begin position="417"/>
        <end position="428"/>
    </location>
</feature>
<feature type="region of interest" description="Disordered" evidence="4">
    <location>
        <begin position="711"/>
        <end position="742"/>
    </location>
</feature>
<organism evidence="7 8">
    <name type="scientific">Genlisea aurea</name>
    <dbReference type="NCBI Taxonomy" id="192259"/>
    <lineage>
        <taxon>Eukaryota</taxon>
        <taxon>Viridiplantae</taxon>
        <taxon>Streptophyta</taxon>
        <taxon>Embryophyta</taxon>
        <taxon>Tracheophyta</taxon>
        <taxon>Spermatophyta</taxon>
        <taxon>Magnoliopsida</taxon>
        <taxon>eudicotyledons</taxon>
        <taxon>Gunneridae</taxon>
        <taxon>Pentapetalae</taxon>
        <taxon>asterids</taxon>
        <taxon>lamiids</taxon>
        <taxon>Lamiales</taxon>
        <taxon>Lentibulariaceae</taxon>
        <taxon>Genlisea</taxon>
    </lineage>
</organism>
<evidence type="ECO:0000256" key="1">
    <source>
        <dbReference type="ARBA" id="ARBA00004123"/>
    </source>
</evidence>
<evidence type="ECO:0000259" key="5">
    <source>
        <dbReference type="PROSITE" id="PS50827"/>
    </source>
</evidence>
<evidence type="ECO:0000256" key="4">
    <source>
        <dbReference type="SAM" id="MobiDB-lite"/>
    </source>
</evidence>
<feature type="compositionally biased region" description="Low complexity" evidence="4">
    <location>
        <begin position="731"/>
        <end position="741"/>
    </location>
</feature>
<feature type="domain" description="HTH HARE-type" evidence="6">
    <location>
        <begin position="283"/>
        <end position="352"/>
    </location>
</feature>
<dbReference type="Pfam" id="PF02791">
    <property type="entry name" value="DDT"/>
    <property type="match status" value="1"/>
</dbReference>
<protein>
    <submittedName>
        <fullName evidence="7">Uncharacterized protein</fullName>
    </submittedName>
</protein>
<dbReference type="InterPro" id="IPR028941">
    <property type="entry name" value="WHIM2_dom"/>
</dbReference>
<feature type="region of interest" description="Disordered" evidence="4">
    <location>
        <begin position="414"/>
        <end position="451"/>
    </location>
</feature>
<dbReference type="SMART" id="SM00571">
    <property type="entry name" value="DDT"/>
    <property type="match status" value="1"/>
</dbReference>
<dbReference type="Pfam" id="PF15612">
    <property type="entry name" value="WHIM1"/>
    <property type="match status" value="1"/>
</dbReference>
<dbReference type="Pfam" id="PF15613">
    <property type="entry name" value="WSD"/>
    <property type="match status" value="1"/>
</dbReference>
<dbReference type="PROSITE" id="PS51913">
    <property type="entry name" value="HTH_HARE"/>
    <property type="match status" value="1"/>
</dbReference>
<dbReference type="InterPro" id="IPR018501">
    <property type="entry name" value="DDT_dom"/>
</dbReference>
<dbReference type="OrthoDB" id="6159439at2759"/>
<feature type="non-terminal residue" evidence="7">
    <location>
        <position position="981"/>
    </location>
</feature>
<dbReference type="Proteomes" id="UP000015453">
    <property type="component" value="Unassembled WGS sequence"/>
</dbReference>
<dbReference type="InterPro" id="IPR044977">
    <property type="entry name" value="RLT1-3"/>
</dbReference>
<dbReference type="AlphaFoldDB" id="S8C6Z2"/>